<evidence type="ECO:0000256" key="5">
    <source>
        <dbReference type="ARBA" id="ARBA00022801"/>
    </source>
</evidence>
<dbReference type="GO" id="GO:0019784">
    <property type="term" value="F:deNEDDylase activity"/>
    <property type="evidence" value="ECO:0007669"/>
    <property type="project" value="InterPro"/>
</dbReference>
<dbReference type="SUPFAM" id="SSF54001">
    <property type="entry name" value="Cysteine proteinases"/>
    <property type="match status" value="1"/>
</dbReference>
<organism evidence="11 12">
    <name type="scientific">Ambispora gerdemannii</name>
    <dbReference type="NCBI Taxonomy" id="144530"/>
    <lineage>
        <taxon>Eukaryota</taxon>
        <taxon>Fungi</taxon>
        <taxon>Fungi incertae sedis</taxon>
        <taxon>Mucoromycota</taxon>
        <taxon>Glomeromycotina</taxon>
        <taxon>Glomeromycetes</taxon>
        <taxon>Archaeosporales</taxon>
        <taxon>Ambisporaceae</taxon>
        <taxon>Ambispora</taxon>
    </lineage>
</organism>
<keyword evidence="6" id="KW-0788">Thiol protease</keyword>
<evidence type="ECO:0000256" key="8">
    <source>
        <dbReference type="ARBA" id="ARBA00022917"/>
    </source>
</evidence>
<dbReference type="Gene3D" id="3.40.395.10">
    <property type="entry name" value="Adenoviral Proteinase, Chain A"/>
    <property type="match status" value="1"/>
</dbReference>
<evidence type="ECO:0000256" key="9">
    <source>
        <dbReference type="ARBA" id="ARBA00023146"/>
    </source>
</evidence>
<dbReference type="PANTHER" id="PTHR46468">
    <property type="entry name" value="SENTRIN-SPECIFIC PROTEASE 8"/>
    <property type="match status" value="1"/>
</dbReference>
<dbReference type="Gene3D" id="3.40.50.620">
    <property type="entry name" value="HUPs"/>
    <property type="match status" value="1"/>
</dbReference>
<keyword evidence="7" id="KW-0067">ATP-binding</keyword>
<dbReference type="GO" id="GO:0000338">
    <property type="term" value="P:protein deneddylation"/>
    <property type="evidence" value="ECO:0007669"/>
    <property type="project" value="TreeGrafter"/>
</dbReference>
<reference evidence="11" key="1">
    <citation type="submission" date="2021-06" db="EMBL/GenBank/DDBJ databases">
        <authorList>
            <person name="Kallberg Y."/>
            <person name="Tangrot J."/>
            <person name="Rosling A."/>
        </authorList>
    </citation>
    <scope>NUCLEOTIDE SEQUENCE</scope>
    <source>
        <strain evidence="11">MT106</strain>
    </source>
</reference>
<dbReference type="GO" id="GO:0008234">
    <property type="term" value="F:cysteine-type peptidase activity"/>
    <property type="evidence" value="ECO:0007669"/>
    <property type="project" value="UniProtKB-KW"/>
</dbReference>
<gene>
    <name evidence="11" type="ORF">AGERDE_LOCUS10931</name>
</gene>
<dbReference type="GO" id="GO:0006508">
    <property type="term" value="P:proteolysis"/>
    <property type="evidence" value="ECO:0007669"/>
    <property type="project" value="UniProtKB-KW"/>
</dbReference>
<comment type="caution">
    <text evidence="11">The sequence shown here is derived from an EMBL/GenBank/DDBJ whole genome shotgun (WGS) entry which is preliminary data.</text>
</comment>
<keyword evidence="5" id="KW-0378">Hydrolase</keyword>
<keyword evidence="9" id="KW-0030">Aminoacyl-tRNA synthetase</keyword>
<protein>
    <submittedName>
        <fullName evidence="11">4672_t:CDS:1</fullName>
    </submittedName>
</protein>
<dbReference type="PROSITE" id="PS50600">
    <property type="entry name" value="ULP_PROTEASE"/>
    <property type="match status" value="1"/>
</dbReference>
<dbReference type="InterPro" id="IPR044613">
    <property type="entry name" value="Nep1/2-like"/>
</dbReference>
<keyword evidence="8" id="KW-0648">Protein biosynthesis</keyword>
<evidence type="ECO:0000256" key="4">
    <source>
        <dbReference type="ARBA" id="ARBA00022741"/>
    </source>
</evidence>
<dbReference type="GO" id="GO:0005524">
    <property type="term" value="F:ATP binding"/>
    <property type="evidence" value="ECO:0007669"/>
    <property type="project" value="UniProtKB-KW"/>
</dbReference>
<feature type="non-terminal residue" evidence="11">
    <location>
        <position position="1"/>
    </location>
</feature>
<evidence type="ECO:0000256" key="7">
    <source>
        <dbReference type="ARBA" id="ARBA00022840"/>
    </source>
</evidence>
<feature type="domain" description="Ubiquitin-like protease family profile" evidence="10">
    <location>
        <begin position="1"/>
        <end position="180"/>
    </location>
</feature>
<keyword evidence="12" id="KW-1185">Reference proteome</keyword>
<dbReference type="GO" id="GO:0004812">
    <property type="term" value="F:aminoacyl-tRNA ligase activity"/>
    <property type="evidence" value="ECO:0007669"/>
    <property type="project" value="UniProtKB-KW"/>
</dbReference>
<dbReference type="OrthoDB" id="5065855at2759"/>
<evidence type="ECO:0000256" key="1">
    <source>
        <dbReference type="ARBA" id="ARBA00005234"/>
    </source>
</evidence>
<keyword evidence="4" id="KW-0547">Nucleotide-binding</keyword>
<sequence>MSKSLGNVVNPDELVEKYGADALRLYEIFLGPPEQTTKFDPNGEIEHAYQEIRKEITNSPEIQLVNPSVVRVIQEGGEISEDLKKAKIIFFPINNSENHETSDSGNHWTLLVCDKKLGVFSNYNSSEFTLTPKNAMKVAENFHEKATLEAWPLVVNEKDIPRQTNGADCGVYVIAYARALIEKYKEEAKLILGEKYLIFSIAEERQKLKAAGFPKKDTPGKDYEIGDDVEYLENRESGEPYDHADKFKEFSKKILKACSLPLAEYKKTKSFNGKDNFREDKITAEE</sequence>
<dbReference type="InterPro" id="IPR003653">
    <property type="entry name" value="Peptidase_C48_C"/>
</dbReference>
<dbReference type="Pfam" id="PF00133">
    <property type="entry name" value="tRNA-synt_1"/>
    <property type="match status" value="1"/>
</dbReference>
<evidence type="ECO:0000256" key="2">
    <source>
        <dbReference type="ARBA" id="ARBA00022598"/>
    </source>
</evidence>
<dbReference type="PANTHER" id="PTHR46468:SF1">
    <property type="entry name" value="SENTRIN-SPECIFIC PROTEASE 8"/>
    <property type="match status" value="1"/>
</dbReference>
<evidence type="ECO:0000259" key="10">
    <source>
        <dbReference type="PROSITE" id="PS50600"/>
    </source>
</evidence>
<evidence type="ECO:0000256" key="3">
    <source>
        <dbReference type="ARBA" id="ARBA00022670"/>
    </source>
</evidence>
<comment type="similarity">
    <text evidence="1">Belongs to the peptidase C48 family.</text>
</comment>
<dbReference type="InterPro" id="IPR014729">
    <property type="entry name" value="Rossmann-like_a/b/a_fold"/>
</dbReference>
<evidence type="ECO:0000313" key="11">
    <source>
        <dbReference type="EMBL" id="CAG8640004.1"/>
    </source>
</evidence>
<dbReference type="InterPro" id="IPR038765">
    <property type="entry name" value="Papain-like_cys_pep_sf"/>
</dbReference>
<dbReference type="Pfam" id="PF02902">
    <property type="entry name" value="Peptidase_C48"/>
    <property type="match status" value="1"/>
</dbReference>
<keyword evidence="3" id="KW-0645">Protease</keyword>
<evidence type="ECO:0000256" key="6">
    <source>
        <dbReference type="ARBA" id="ARBA00022807"/>
    </source>
</evidence>
<name>A0A9N9DLC1_9GLOM</name>
<accession>A0A9N9DLC1</accession>
<dbReference type="Proteomes" id="UP000789831">
    <property type="component" value="Unassembled WGS sequence"/>
</dbReference>
<dbReference type="AlphaFoldDB" id="A0A9N9DLC1"/>
<evidence type="ECO:0000313" key="12">
    <source>
        <dbReference type="Proteomes" id="UP000789831"/>
    </source>
</evidence>
<keyword evidence="2" id="KW-0436">Ligase</keyword>
<dbReference type="SUPFAM" id="SSF52374">
    <property type="entry name" value="Nucleotidylyl transferase"/>
    <property type="match status" value="1"/>
</dbReference>
<proteinExistence type="inferred from homology"/>
<dbReference type="InterPro" id="IPR002300">
    <property type="entry name" value="aa-tRNA-synth_Ia"/>
</dbReference>
<dbReference type="EMBL" id="CAJVPL010003884">
    <property type="protein sequence ID" value="CAG8640004.1"/>
    <property type="molecule type" value="Genomic_DNA"/>
</dbReference>
<dbReference type="GO" id="GO:0006418">
    <property type="term" value="P:tRNA aminoacylation for protein translation"/>
    <property type="evidence" value="ECO:0007669"/>
    <property type="project" value="InterPro"/>
</dbReference>